<dbReference type="CDD" id="cd03789">
    <property type="entry name" value="GT9_LPS_heptosyltransferase"/>
    <property type="match status" value="1"/>
</dbReference>
<organism evidence="6 7">
    <name type="scientific">Desulfamplus magnetovallimortis</name>
    <dbReference type="NCBI Taxonomy" id="1246637"/>
    <lineage>
        <taxon>Bacteria</taxon>
        <taxon>Pseudomonadati</taxon>
        <taxon>Thermodesulfobacteriota</taxon>
        <taxon>Desulfobacteria</taxon>
        <taxon>Desulfobacterales</taxon>
        <taxon>Desulfobacteraceae</taxon>
        <taxon>Desulfamplus</taxon>
    </lineage>
</organism>
<evidence type="ECO:0000256" key="3">
    <source>
        <dbReference type="ARBA" id="ARBA00043995"/>
    </source>
</evidence>
<dbReference type="AlphaFoldDB" id="A0A1W1H8M7"/>
<dbReference type="InterPro" id="IPR002201">
    <property type="entry name" value="Glyco_trans_9"/>
</dbReference>
<dbReference type="STRING" id="1246637.MTBBW1_150016"/>
<dbReference type="SUPFAM" id="SSF53756">
    <property type="entry name" value="UDP-Glycosyltransferase/glycogen phosphorylase"/>
    <property type="match status" value="1"/>
</dbReference>
<evidence type="ECO:0000256" key="2">
    <source>
        <dbReference type="ARBA" id="ARBA00022679"/>
    </source>
</evidence>
<keyword evidence="7" id="KW-1185">Reference proteome</keyword>
<reference evidence="6 7" key="1">
    <citation type="submission" date="2017-03" db="EMBL/GenBank/DDBJ databases">
        <authorList>
            <person name="Afonso C.L."/>
            <person name="Miller P.J."/>
            <person name="Scott M.A."/>
            <person name="Spackman E."/>
            <person name="Goraichik I."/>
            <person name="Dimitrov K.M."/>
            <person name="Suarez D.L."/>
            <person name="Swayne D.E."/>
        </authorList>
    </citation>
    <scope>NUCLEOTIDE SEQUENCE [LARGE SCALE GENOMIC DNA]</scope>
    <source>
        <strain evidence="6">PRJEB14757</strain>
    </source>
</reference>
<dbReference type="PANTHER" id="PTHR30160">
    <property type="entry name" value="TETRAACYLDISACCHARIDE 4'-KINASE-RELATED"/>
    <property type="match status" value="1"/>
</dbReference>
<dbReference type="GO" id="GO:0005829">
    <property type="term" value="C:cytosol"/>
    <property type="evidence" value="ECO:0007669"/>
    <property type="project" value="TreeGrafter"/>
</dbReference>
<evidence type="ECO:0000256" key="1">
    <source>
        <dbReference type="ARBA" id="ARBA00022676"/>
    </source>
</evidence>
<gene>
    <name evidence="6" type="ORF">MTBBW1_150016</name>
</gene>
<evidence type="ECO:0000256" key="5">
    <source>
        <dbReference type="ARBA" id="ARBA00047503"/>
    </source>
</evidence>
<comment type="catalytic activity">
    <reaction evidence="5">
        <text>an L-alpha-D-Hep-(1-&gt;5)-[alpha-Kdo-(2-&gt;4)]-alpha-Kdo-(2-&gt;6)-lipid A + ADP-L-glycero-beta-D-manno-heptose = an L-alpha-D-Hep-(1-&gt;3)-L-alpha-D-Hep-(1-&gt;5)-[alpha-Kdo-(2-&gt;4)]-alpha-Kdo-(2-&gt;6)-lipid A + ADP + H(+)</text>
        <dbReference type="Rhea" id="RHEA:74071"/>
        <dbReference type="ChEBI" id="CHEBI:15378"/>
        <dbReference type="ChEBI" id="CHEBI:61506"/>
        <dbReference type="ChEBI" id="CHEBI:193068"/>
        <dbReference type="ChEBI" id="CHEBI:193069"/>
        <dbReference type="ChEBI" id="CHEBI:456216"/>
        <dbReference type="EC" id="2.4.99.24"/>
    </reaction>
</comment>
<evidence type="ECO:0000313" key="6">
    <source>
        <dbReference type="EMBL" id="SLM28745.1"/>
    </source>
</evidence>
<sequence>MNNNNPSKILIRAANWVGDAIMTTPVIRAIRKHYPSAHISLLAKPWVIPVFEHNPHVDEIIVYENDGRHKKGWGTICLARDLRKYRFDIAILMQNAFEAALITFLAGIPVRIGYNTDGRTLLLNPSIKMDKKLKKGHLIDYYRGILKGASIADNGGYQELFVTDNERAKAKRFLEDNGIADYAGTGRAEQPVIGLNPGATGGTAKRWFPQRYAELARKLSDCFNVKILLFGGPGDEALGDFINSCSGNVCINLAGHTSLRDAFALIEKCSLFITNDSGLMHVAAALHTPQIAIIGSTDPVATSPASYNSRMLRVQVPCSPCLKPHCPVDHACMDKISVDMVMDAAMAKMAEQ</sequence>
<dbReference type="PANTHER" id="PTHR30160:SF7">
    <property type="entry name" value="ADP-HEPTOSE--LPS HEPTOSYLTRANSFERASE 2"/>
    <property type="match status" value="1"/>
</dbReference>
<comment type="similarity">
    <text evidence="3">Belongs to the glycosyltransferase 9 family.</text>
</comment>
<protein>
    <recommendedName>
        <fullName evidence="4">lipopolysaccharide heptosyltransferase II</fullName>
        <ecNumber evidence="4">2.4.99.24</ecNumber>
    </recommendedName>
</protein>
<dbReference type="NCBIfam" id="TIGR02195">
    <property type="entry name" value="heptsyl_trn_II"/>
    <property type="match status" value="1"/>
</dbReference>
<keyword evidence="1" id="KW-0328">Glycosyltransferase</keyword>
<dbReference type="RefSeq" id="WP_245809227.1">
    <property type="nucleotide sequence ID" value="NZ_LT828540.1"/>
</dbReference>
<dbReference type="EC" id="2.4.99.24" evidence="4"/>
<evidence type="ECO:0000313" key="7">
    <source>
        <dbReference type="Proteomes" id="UP000191931"/>
    </source>
</evidence>
<accession>A0A1W1H8M7</accession>
<proteinExistence type="inferred from homology"/>
<dbReference type="EMBL" id="FWEV01000057">
    <property type="protein sequence ID" value="SLM28745.1"/>
    <property type="molecule type" value="Genomic_DNA"/>
</dbReference>
<dbReference type="Pfam" id="PF01075">
    <property type="entry name" value="Glyco_transf_9"/>
    <property type="match status" value="1"/>
</dbReference>
<keyword evidence="2 6" id="KW-0808">Transferase</keyword>
<dbReference type="Gene3D" id="3.40.50.2000">
    <property type="entry name" value="Glycogen Phosphorylase B"/>
    <property type="match status" value="2"/>
</dbReference>
<dbReference type="InterPro" id="IPR011910">
    <property type="entry name" value="RfaF"/>
</dbReference>
<dbReference type="InterPro" id="IPR051199">
    <property type="entry name" value="LPS_LOS_Heptosyltrfase"/>
</dbReference>
<dbReference type="Proteomes" id="UP000191931">
    <property type="component" value="Unassembled WGS sequence"/>
</dbReference>
<dbReference type="GO" id="GO:0009244">
    <property type="term" value="P:lipopolysaccharide core region biosynthetic process"/>
    <property type="evidence" value="ECO:0007669"/>
    <property type="project" value="TreeGrafter"/>
</dbReference>
<name>A0A1W1H8M7_9BACT</name>
<evidence type="ECO:0000256" key="4">
    <source>
        <dbReference type="ARBA" id="ARBA00044042"/>
    </source>
</evidence>
<dbReference type="GO" id="GO:0008713">
    <property type="term" value="F:ADP-heptose-lipopolysaccharide heptosyltransferase activity"/>
    <property type="evidence" value="ECO:0007669"/>
    <property type="project" value="UniProtKB-EC"/>
</dbReference>